<dbReference type="PRINTS" id="PR00364">
    <property type="entry name" value="DISEASERSIST"/>
</dbReference>
<evidence type="ECO:0000256" key="2">
    <source>
        <dbReference type="ARBA" id="ARBA00023015"/>
    </source>
</evidence>
<evidence type="ECO:0000259" key="5">
    <source>
        <dbReference type="SMART" id="SM00862"/>
    </source>
</evidence>
<dbReference type="InterPro" id="IPR005158">
    <property type="entry name" value="BTAD"/>
</dbReference>
<keyword evidence="3" id="KW-0238">DNA-binding</keyword>
<comment type="similarity">
    <text evidence="1">Belongs to the AfsR/DnrI/RedD regulatory family.</text>
</comment>
<evidence type="ECO:0000313" key="7">
    <source>
        <dbReference type="EMBL" id="GAA1696203.1"/>
    </source>
</evidence>
<dbReference type="SUPFAM" id="SSF52540">
    <property type="entry name" value="P-loop containing nucleoside triphosphate hydrolases"/>
    <property type="match status" value="1"/>
</dbReference>
<keyword evidence="2" id="KW-0805">Transcription regulation</keyword>
<dbReference type="PANTHER" id="PTHR35807">
    <property type="entry name" value="TRANSCRIPTIONAL REGULATOR REDD-RELATED"/>
    <property type="match status" value="1"/>
</dbReference>
<dbReference type="RefSeq" id="WP_344156013.1">
    <property type="nucleotide sequence ID" value="NZ_BAAANF010000017.1"/>
</dbReference>
<dbReference type="SUPFAM" id="SSF46894">
    <property type="entry name" value="C-terminal effector domain of the bipartite response regulators"/>
    <property type="match status" value="1"/>
</dbReference>
<evidence type="ECO:0000256" key="1">
    <source>
        <dbReference type="ARBA" id="ARBA00005820"/>
    </source>
</evidence>
<sequence length="944" mass="102350">MGEFDFRILGPLSVTRAGQELALGGPKQRGLLAALLLSANQRVAMERLAGLLWDEPPASATANLRTYASGLRRAIGDRLVARDGGYELVIAPGELDIARFGELVSRGRADLAAGDRASADSRLREALGQWRGRCGEDLPSDVPLTRHLHLLDEQRQQVLEDSLSLRMEFGDLHQTVTEIRALLTEHPTREPLWMVLMTALYRCGDTAGALAVYRAAVDALDRELGMQPGQELHDLHQAILTRDPGLKGGGATRRTPEALKPDIPRQLPRDSRVMVGREDELAAIMAVCSGAARDRARPTVVSIDGQAGVGKSALSLRAAHLLADLHPDGQLYVDLRGTSAGLEPLSGVHALTGLLRSLGDRQQTSLDEDGLAARFRTLTADRRLLLLLDNAVHTRQVLQLLPASAGCTALITSRQRLTTLDASLSLSLDVLSSAAARATLTQYLPSDEHDEGAVAEVAELCGRLPLALRIAAARRASRPDWTLADLARQLADDRRRLDELSAEHVSVRATFAASYDALRFGDKPGESAAAELFGLMGALPLPTFGESVLAALADVSAAELRLALQRLIDLHLVQPRAGRFVLHDLLRLFAAELAEDDLAGNARAAALERAFTYCAAASRQAREQFRPIRHSLPVVLPTARRAAPPQCDTVERAAAWFDAEREALRAMVRIADRGSAVLYAPTAVVVDALSVDLEREQRLPETIELNETLVRIAERNGDNVEAAEGWRYLASCHQRLGNRTLAREYVARGIELCRQTGQREHLVIALNTLAIFSTESGDFDLAESLLAEALGLVGDSDEAATGLLLNTRGMNARWRGDTCQAADHLLASLAIRCRIGDRMGEAYTRYQLGRAYLASDLLDDALIHLDALVELSFDLSARDLEREGRTARMQVFHRLGQVTEAEDELARALDLCEGAGQVTARSQVLTAAADPGADPERDKLLSAG</sequence>
<dbReference type="InterPro" id="IPR019734">
    <property type="entry name" value="TPR_rpt"/>
</dbReference>
<dbReference type="SMART" id="SM01043">
    <property type="entry name" value="BTAD"/>
    <property type="match status" value="1"/>
</dbReference>
<dbReference type="InterPro" id="IPR051677">
    <property type="entry name" value="AfsR-DnrI-RedD_regulator"/>
</dbReference>
<dbReference type="InterPro" id="IPR011990">
    <property type="entry name" value="TPR-like_helical_dom_sf"/>
</dbReference>
<gene>
    <name evidence="7" type="ORF">GCM10009745_47740</name>
</gene>
<dbReference type="EMBL" id="BAAANF010000017">
    <property type="protein sequence ID" value="GAA1696203.1"/>
    <property type="molecule type" value="Genomic_DNA"/>
</dbReference>
<evidence type="ECO:0000259" key="6">
    <source>
        <dbReference type="SMART" id="SM01043"/>
    </source>
</evidence>
<reference evidence="7 8" key="1">
    <citation type="journal article" date="2019" name="Int. J. Syst. Evol. Microbiol.">
        <title>The Global Catalogue of Microorganisms (GCM) 10K type strain sequencing project: providing services to taxonomists for standard genome sequencing and annotation.</title>
        <authorList>
            <consortium name="The Broad Institute Genomics Platform"/>
            <consortium name="The Broad Institute Genome Sequencing Center for Infectious Disease"/>
            <person name="Wu L."/>
            <person name="Ma J."/>
        </authorList>
    </citation>
    <scope>NUCLEOTIDE SEQUENCE [LARGE SCALE GENOMIC DNA]</scope>
    <source>
        <strain evidence="7 8">JCM 14307</strain>
    </source>
</reference>
<keyword evidence="8" id="KW-1185">Reference proteome</keyword>
<proteinExistence type="inferred from homology"/>
<protein>
    <submittedName>
        <fullName evidence="7">BTAD domain-containing putative transcriptional regulator</fullName>
    </submittedName>
</protein>
<comment type="caution">
    <text evidence="7">The sequence shown here is derived from an EMBL/GenBank/DDBJ whole genome shotgun (WGS) entry which is preliminary data.</text>
</comment>
<feature type="domain" description="OmpR/PhoB-type" evidence="5">
    <location>
        <begin position="18"/>
        <end position="88"/>
    </location>
</feature>
<dbReference type="SUPFAM" id="SSF48452">
    <property type="entry name" value="TPR-like"/>
    <property type="match status" value="3"/>
</dbReference>
<dbReference type="CDD" id="cd15831">
    <property type="entry name" value="BTAD"/>
    <property type="match status" value="1"/>
</dbReference>
<dbReference type="Gene3D" id="1.25.40.10">
    <property type="entry name" value="Tetratricopeptide repeat domain"/>
    <property type="match status" value="3"/>
</dbReference>
<dbReference type="SMART" id="SM00028">
    <property type="entry name" value="TPR"/>
    <property type="match status" value="3"/>
</dbReference>
<evidence type="ECO:0000313" key="8">
    <source>
        <dbReference type="Proteomes" id="UP001500280"/>
    </source>
</evidence>
<evidence type="ECO:0000256" key="3">
    <source>
        <dbReference type="ARBA" id="ARBA00023125"/>
    </source>
</evidence>
<name>A0ABN2HZP2_9ACTN</name>
<dbReference type="InterPro" id="IPR001867">
    <property type="entry name" value="OmpR/PhoB-type_DNA-bd"/>
</dbReference>
<feature type="domain" description="Bacterial transcriptional activator" evidence="6">
    <location>
        <begin position="95"/>
        <end position="240"/>
    </location>
</feature>
<dbReference type="PANTHER" id="PTHR35807:SF1">
    <property type="entry name" value="TRANSCRIPTIONAL REGULATOR REDD"/>
    <property type="match status" value="1"/>
</dbReference>
<dbReference type="Pfam" id="PF03704">
    <property type="entry name" value="BTAD"/>
    <property type="match status" value="1"/>
</dbReference>
<dbReference type="Gene3D" id="1.10.10.10">
    <property type="entry name" value="Winged helix-like DNA-binding domain superfamily/Winged helix DNA-binding domain"/>
    <property type="match status" value="1"/>
</dbReference>
<accession>A0ABN2HZP2</accession>
<dbReference type="InterPro" id="IPR016032">
    <property type="entry name" value="Sig_transdc_resp-reg_C-effctor"/>
</dbReference>
<dbReference type="Gene3D" id="3.40.50.300">
    <property type="entry name" value="P-loop containing nucleotide triphosphate hydrolases"/>
    <property type="match status" value="1"/>
</dbReference>
<evidence type="ECO:0000256" key="4">
    <source>
        <dbReference type="ARBA" id="ARBA00023163"/>
    </source>
</evidence>
<dbReference type="InterPro" id="IPR027417">
    <property type="entry name" value="P-loop_NTPase"/>
</dbReference>
<dbReference type="InterPro" id="IPR036388">
    <property type="entry name" value="WH-like_DNA-bd_sf"/>
</dbReference>
<dbReference type="Proteomes" id="UP001500280">
    <property type="component" value="Unassembled WGS sequence"/>
</dbReference>
<dbReference type="SMART" id="SM00862">
    <property type="entry name" value="Trans_reg_C"/>
    <property type="match status" value="1"/>
</dbReference>
<organism evidence="7 8">
    <name type="scientific">Kribbella yunnanensis</name>
    <dbReference type="NCBI Taxonomy" id="190194"/>
    <lineage>
        <taxon>Bacteria</taxon>
        <taxon>Bacillati</taxon>
        <taxon>Actinomycetota</taxon>
        <taxon>Actinomycetes</taxon>
        <taxon>Propionibacteriales</taxon>
        <taxon>Kribbellaceae</taxon>
        <taxon>Kribbella</taxon>
    </lineage>
</organism>
<keyword evidence="4" id="KW-0804">Transcription</keyword>